<evidence type="ECO:0000313" key="2">
    <source>
        <dbReference type="Proteomes" id="UP000250086"/>
    </source>
</evidence>
<gene>
    <name evidence="1" type="ORF">NCTC13093_01635</name>
</gene>
<sequence>MKIAVIGANTRLGRLIVIEAERSGIQVTSIVNDYKDLVGNGPVKLCSYTDLVYSDINKFYALIDATSFLDIASFSLERLPCLHVCHLLQKENIKLLCVGSPALLYTDKSKTELFGDNEDIQNSIRGSDATRQILTLKRMRDYNNVNWSLLCPPMHLDEKGYGKGRYEFSDDVLPLDVTGRSSISYKDLSLACIDYLKRGPKSQSVISVRSL</sequence>
<dbReference type="Proteomes" id="UP000250086">
    <property type="component" value="Unassembled WGS sequence"/>
</dbReference>
<dbReference type="Gene3D" id="3.40.50.720">
    <property type="entry name" value="NAD(P)-binding Rossmann-like Domain"/>
    <property type="match status" value="1"/>
</dbReference>
<evidence type="ECO:0000313" key="1">
    <source>
        <dbReference type="EMBL" id="SPT70226.1"/>
    </source>
</evidence>
<dbReference type="RefSeq" id="WP_113744322.1">
    <property type="nucleotide sequence ID" value="NZ_UAPU01000005.1"/>
</dbReference>
<keyword evidence="2" id="KW-1185">Reference proteome</keyword>
<dbReference type="InterPro" id="IPR036291">
    <property type="entry name" value="NAD(P)-bd_dom_sf"/>
</dbReference>
<dbReference type="SUPFAM" id="SSF51735">
    <property type="entry name" value="NAD(P)-binding Rossmann-fold domains"/>
    <property type="match status" value="1"/>
</dbReference>
<dbReference type="EMBL" id="UAPV01000001">
    <property type="protein sequence ID" value="SPT70226.1"/>
    <property type="molecule type" value="Genomic_DNA"/>
</dbReference>
<name>A0A2X0VAT2_9GAMM</name>
<proteinExistence type="predicted"/>
<protein>
    <submittedName>
        <fullName evidence="1">NADH-flavin reductase</fullName>
    </submittedName>
</protein>
<accession>A0A2X0VAT2</accession>
<dbReference type="OrthoDB" id="7352421at2"/>
<organism evidence="1 2">
    <name type="scientific">Anaerobiospirillum thomasii</name>
    <dbReference type="NCBI Taxonomy" id="179995"/>
    <lineage>
        <taxon>Bacteria</taxon>
        <taxon>Pseudomonadati</taxon>
        <taxon>Pseudomonadota</taxon>
        <taxon>Gammaproteobacteria</taxon>
        <taxon>Aeromonadales</taxon>
        <taxon>Succinivibrionaceae</taxon>
        <taxon>Anaerobiospirillum</taxon>
    </lineage>
</organism>
<dbReference type="AlphaFoldDB" id="A0A2X0VAT2"/>
<reference evidence="1 2" key="1">
    <citation type="submission" date="2018-06" db="EMBL/GenBank/DDBJ databases">
        <authorList>
            <consortium name="Pathogen Informatics"/>
            <person name="Doyle S."/>
        </authorList>
    </citation>
    <scope>NUCLEOTIDE SEQUENCE [LARGE SCALE GENOMIC DNA]</scope>
    <source>
        <strain evidence="1 2">NCTC13093</strain>
    </source>
</reference>